<name>A0A7I9Y3K0_9MYCO</name>
<organism evidence="2 3">
    <name type="scientific">Mycobacterium botniense</name>
    <dbReference type="NCBI Taxonomy" id="84962"/>
    <lineage>
        <taxon>Bacteria</taxon>
        <taxon>Bacillati</taxon>
        <taxon>Actinomycetota</taxon>
        <taxon>Actinomycetes</taxon>
        <taxon>Mycobacteriales</taxon>
        <taxon>Mycobacteriaceae</taxon>
        <taxon>Mycobacterium</taxon>
    </lineage>
</organism>
<feature type="transmembrane region" description="Helical" evidence="1">
    <location>
        <begin position="29"/>
        <end position="50"/>
    </location>
</feature>
<gene>
    <name evidence="2" type="ORF">MBOT_40170</name>
</gene>
<keyword evidence="1" id="KW-1133">Transmembrane helix</keyword>
<protein>
    <recommendedName>
        <fullName evidence="4">DUF2784 domain-containing protein</fullName>
    </recommendedName>
</protein>
<comment type="caution">
    <text evidence="2">The sequence shown here is derived from an EMBL/GenBank/DDBJ whole genome shotgun (WGS) entry which is preliminary data.</text>
</comment>
<proteinExistence type="predicted"/>
<dbReference type="AlphaFoldDB" id="A0A7I9Y3K0"/>
<evidence type="ECO:0000313" key="3">
    <source>
        <dbReference type="Proteomes" id="UP000465361"/>
    </source>
</evidence>
<accession>A0A7I9Y3K0</accession>
<sequence>MVNRVPTAAQNRQHGGASVEVLQKVAKNMSFAAVVLTAVAHFAYLIYVPSGGFLALRWPRTILCHVPAVVWGAAVVGWKLPCPLTALEQWARARAEMKPLPQGGFVEHYAAGVLYSSDGTGAAQALAFFAAALSWVMLAAKHNRRCVSRQRG</sequence>
<dbReference type="EMBL" id="BLKW01000004">
    <property type="protein sequence ID" value="GFG76652.1"/>
    <property type="molecule type" value="Genomic_DNA"/>
</dbReference>
<evidence type="ECO:0000313" key="2">
    <source>
        <dbReference type="EMBL" id="GFG76652.1"/>
    </source>
</evidence>
<keyword evidence="1" id="KW-0472">Membrane</keyword>
<dbReference type="Pfam" id="PF10861">
    <property type="entry name" value="DUF2784"/>
    <property type="match status" value="1"/>
</dbReference>
<evidence type="ECO:0000256" key="1">
    <source>
        <dbReference type="SAM" id="Phobius"/>
    </source>
</evidence>
<reference evidence="2 3" key="1">
    <citation type="journal article" date="2019" name="Emerg. Microbes Infect.">
        <title>Comprehensive subspecies identification of 175 nontuberculous mycobacteria species based on 7547 genomic profiles.</title>
        <authorList>
            <person name="Matsumoto Y."/>
            <person name="Kinjo T."/>
            <person name="Motooka D."/>
            <person name="Nabeya D."/>
            <person name="Jung N."/>
            <person name="Uechi K."/>
            <person name="Horii T."/>
            <person name="Iida T."/>
            <person name="Fujita J."/>
            <person name="Nakamura S."/>
        </authorList>
    </citation>
    <scope>NUCLEOTIDE SEQUENCE [LARGE SCALE GENOMIC DNA]</scope>
    <source>
        <strain evidence="2 3">JCM 17322</strain>
    </source>
</reference>
<dbReference type="InterPro" id="IPR021218">
    <property type="entry name" value="DUF2784"/>
</dbReference>
<keyword evidence="3" id="KW-1185">Reference proteome</keyword>
<feature type="transmembrane region" description="Helical" evidence="1">
    <location>
        <begin position="122"/>
        <end position="140"/>
    </location>
</feature>
<dbReference type="Proteomes" id="UP000465361">
    <property type="component" value="Unassembled WGS sequence"/>
</dbReference>
<keyword evidence="1" id="KW-0812">Transmembrane</keyword>
<evidence type="ECO:0008006" key="4">
    <source>
        <dbReference type="Google" id="ProtNLM"/>
    </source>
</evidence>